<accession>A0A5J5GAG1</accession>
<feature type="compositionally biased region" description="Low complexity" evidence="1">
    <location>
        <begin position="142"/>
        <end position="153"/>
    </location>
</feature>
<dbReference type="EMBL" id="VYKK01000012">
    <property type="protein sequence ID" value="KAA9004961.1"/>
    <property type="molecule type" value="Genomic_DNA"/>
</dbReference>
<protein>
    <submittedName>
        <fullName evidence="3">Uncharacterized protein</fullName>
    </submittedName>
</protein>
<keyword evidence="2" id="KW-0732">Signal</keyword>
<name>A0A5J5GAG1_9BACL</name>
<evidence type="ECO:0000313" key="4">
    <source>
        <dbReference type="Proteomes" id="UP000367750"/>
    </source>
</evidence>
<evidence type="ECO:0000313" key="3">
    <source>
        <dbReference type="EMBL" id="KAA9004961.1"/>
    </source>
</evidence>
<feature type="signal peptide" evidence="2">
    <location>
        <begin position="1"/>
        <end position="23"/>
    </location>
</feature>
<organism evidence="3 4">
    <name type="scientific">Paenibacillus spiritus</name>
    <dbReference type="NCBI Taxonomy" id="2496557"/>
    <lineage>
        <taxon>Bacteria</taxon>
        <taxon>Bacillati</taxon>
        <taxon>Bacillota</taxon>
        <taxon>Bacilli</taxon>
        <taxon>Bacillales</taxon>
        <taxon>Paenibacillaceae</taxon>
        <taxon>Paenibacillus</taxon>
    </lineage>
</organism>
<dbReference type="AlphaFoldDB" id="A0A5J5GAG1"/>
<gene>
    <name evidence="3" type="ORF">F4V43_10085</name>
</gene>
<reference evidence="3 4" key="1">
    <citation type="submission" date="2019-09" db="EMBL/GenBank/DDBJ databases">
        <title>Bacillus ochoae sp. nov., Paenibacillus whitsoniae sp. nov., Paenibacillus spiritus sp. nov. Isolated from the Mars Exploration Rover during spacecraft assembly.</title>
        <authorList>
            <person name="Seuylemezian A."/>
            <person name="Vaishampayan P."/>
        </authorList>
    </citation>
    <scope>NUCLEOTIDE SEQUENCE [LARGE SCALE GENOMIC DNA]</scope>
    <source>
        <strain evidence="3 4">MER_111</strain>
    </source>
</reference>
<feature type="compositionally biased region" description="Basic and acidic residues" evidence="1">
    <location>
        <begin position="122"/>
        <end position="131"/>
    </location>
</feature>
<dbReference type="Proteomes" id="UP000367750">
    <property type="component" value="Unassembled WGS sequence"/>
</dbReference>
<sequence>MRSMIVLSLFLLLTAVPGSSADAAPASRAGLDSSLRDAILTELMLDGGVPRQSVGIAGLNGSDFDSGLNRMLSDGRVKPDTKQKIEQLRNGEVFRLTIGADGALLEATSSKHGDIRAEIEKQPAAGRREAAVDSAFRTTPLGSQGSSSGRQTGAYHRLQTPASGSTIYNGLVADSLTFPGYPIAEAYNQGEAAYLYAGIDGIAEVGFAGIISQITPAGWYPVFHARVTHQLERGDDNGNLPLAASEYTYVHRSKRYRSGDTVSGYKVYYYSTDKNLTIREQINYSDVYIVTFLGQPSTGRSVKRVTALAMNRSASASSSYHYSFTTPAVWRNMRFLINNSADVLYPDEIPGLADDVWLHGGRIEYLSNHAKDRSRIESYRFLKETGPA</sequence>
<evidence type="ECO:0000256" key="1">
    <source>
        <dbReference type="SAM" id="MobiDB-lite"/>
    </source>
</evidence>
<feature type="region of interest" description="Disordered" evidence="1">
    <location>
        <begin position="122"/>
        <end position="153"/>
    </location>
</feature>
<feature type="chain" id="PRO_5023938097" evidence="2">
    <location>
        <begin position="24"/>
        <end position="388"/>
    </location>
</feature>
<dbReference type="OrthoDB" id="2622694at2"/>
<dbReference type="RefSeq" id="WP_150458113.1">
    <property type="nucleotide sequence ID" value="NZ_VYKK01000012.1"/>
</dbReference>
<evidence type="ECO:0000256" key="2">
    <source>
        <dbReference type="SAM" id="SignalP"/>
    </source>
</evidence>
<keyword evidence="4" id="KW-1185">Reference proteome</keyword>
<proteinExistence type="predicted"/>
<comment type="caution">
    <text evidence="3">The sequence shown here is derived from an EMBL/GenBank/DDBJ whole genome shotgun (WGS) entry which is preliminary data.</text>
</comment>